<name>A0A918KLA7_9PROT</name>
<reference evidence="1 2" key="1">
    <citation type="journal article" date="2014" name="Int. J. Syst. Evol. Microbiol.">
        <title>Complete genome sequence of Corynebacterium casei LMG S-19264T (=DSM 44701T), isolated from a smear-ripened cheese.</title>
        <authorList>
            <consortium name="US DOE Joint Genome Institute (JGI-PGF)"/>
            <person name="Walter F."/>
            <person name="Albersmeier A."/>
            <person name="Kalinowski J."/>
            <person name="Ruckert C."/>
        </authorList>
    </citation>
    <scope>NUCLEOTIDE SEQUENCE [LARGE SCALE GENOMIC DNA]</scope>
    <source>
        <strain evidence="1 2">KCTC 23968</strain>
    </source>
</reference>
<dbReference type="RefSeq" id="WP_189583544.1">
    <property type="nucleotide sequence ID" value="NZ_BMYV01000001.1"/>
</dbReference>
<dbReference type="EMBL" id="BMYV01000001">
    <property type="protein sequence ID" value="GGX65876.1"/>
    <property type="molecule type" value="Genomic_DNA"/>
</dbReference>
<sequence length="59" mass="6593">MSELKTGQVVRLKSGSPKMTVKGPDGDAWAVQWIDRNGKLQGDSFHADMLEIFVPAERY</sequence>
<evidence type="ECO:0000313" key="1">
    <source>
        <dbReference type="EMBL" id="GGX65876.1"/>
    </source>
</evidence>
<organism evidence="1 2">
    <name type="scientific">Litorimonas cladophorae</name>
    <dbReference type="NCBI Taxonomy" id="1220491"/>
    <lineage>
        <taxon>Bacteria</taxon>
        <taxon>Pseudomonadati</taxon>
        <taxon>Pseudomonadota</taxon>
        <taxon>Alphaproteobacteria</taxon>
        <taxon>Maricaulales</taxon>
        <taxon>Robiginitomaculaceae</taxon>
    </lineage>
</organism>
<protein>
    <recommendedName>
        <fullName evidence="3">DUF2158 domain-containing protein</fullName>
    </recommendedName>
</protein>
<dbReference type="Pfam" id="PF09926">
    <property type="entry name" value="DUF2158"/>
    <property type="match status" value="1"/>
</dbReference>
<gene>
    <name evidence="1" type="ORF">GCM10011309_15190</name>
</gene>
<comment type="caution">
    <text evidence="1">The sequence shown here is derived from an EMBL/GenBank/DDBJ whole genome shotgun (WGS) entry which is preliminary data.</text>
</comment>
<evidence type="ECO:0000313" key="2">
    <source>
        <dbReference type="Proteomes" id="UP000600865"/>
    </source>
</evidence>
<keyword evidence="2" id="KW-1185">Reference proteome</keyword>
<dbReference type="AlphaFoldDB" id="A0A918KLA7"/>
<dbReference type="InterPro" id="IPR019226">
    <property type="entry name" value="DUF2158"/>
</dbReference>
<accession>A0A918KLA7</accession>
<dbReference type="Proteomes" id="UP000600865">
    <property type="component" value="Unassembled WGS sequence"/>
</dbReference>
<evidence type="ECO:0008006" key="3">
    <source>
        <dbReference type="Google" id="ProtNLM"/>
    </source>
</evidence>
<proteinExistence type="predicted"/>